<organism evidence="1 2">
    <name type="scientific">Hartmannibacter diazotrophicus</name>
    <dbReference type="NCBI Taxonomy" id="1482074"/>
    <lineage>
        <taxon>Bacteria</taxon>
        <taxon>Pseudomonadati</taxon>
        <taxon>Pseudomonadota</taxon>
        <taxon>Alphaproteobacteria</taxon>
        <taxon>Hyphomicrobiales</taxon>
        <taxon>Pleomorphomonadaceae</taxon>
        <taxon>Hartmannibacter</taxon>
    </lineage>
</organism>
<accession>A0A2C9D4V3</accession>
<evidence type="ECO:0000313" key="1">
    <source>
        <dbReference type="EMBL" id="SON55334.1"/>
    </source>
</evidence>
<dbReference type="AlphaFoldDB" id="A0A2C9D4V3"/>
<evidence type="ECO:0008006" key="3">
    <source>
        <dbReference type="Google" id="ProtNLM"/>
    </source>
</evidence>
<name>A0A2C9D4V3_9HYPH</name>
<evidence type="ECO:0000313" key="2">
    <source>
        <dbReference type="Proteomes" id="UP000223606"/>
    </source>
</evidence>
<proteinExistence type="predicted"/>
<dbReference type="Proteomes" id="UP000223606">
    <property type="component" value="Chromosome 1"/>
</dbReference>
<dbReference type="InterPro" id="IPR036390">
    <property type="entry name" value="WH_DNA-bd_sf"/>
</dbReference>
<gene>
    <name evidence="1" type="ORF">HDIA_1793</name>
</gene>
<dbReference type="Pfam" id="PF11625">
    <property type="entry name" value="DUF3253"/>
    <property type="match status" value="1"/>
</dbReference>
<dbReference type="SUPFAM" id="SSF46785">
    <property type="entry name" value="Winged helix' DNA-binding domain"/>
    <property type="match status" value="1"/>
</dbReference>
<dbReference type="KEGG" id="hdi:HDIA_1793"/>
<dbReference type="InterPro" id="IPR036388">
    <property type="entry name" value="WH-like_DNA-bd_sf"/>
</dbReference>
<reference evidence="2" key="1">
    <citation type="submission" date="2017-09" db="EMBL/GenBank/DDBJ databases">
        <title>Genome sequence of Nannocystis excedens DSM 71.</title>
        <authorList>
            <person name="Blom J."/>
        </authorList>
    </citation>
    <scope>NUCLEOTIDE SEQUENCE [LARGE SCALE GENOMIC DNA]</scope>
    <source>
        <strain evidence="2">type strain: E19</strain>
    </source>
</reference>
<protein>
    <recommendedName>
        <fullName evidence="3">DUF3253 domain-containing protein</fullName>
    </recommendedName>
</protein>
<sequence length="92" mass="9774">MSDAPHVSDGAIAEAILDLMTATGRSISPDDVARRLAGSDSAKWRLLAGRIRAQAVVLAKSGQIVILRKGKPVDPSGFKGVYRLDLPSRHPT</sequence>
<keyword evidence="2" id="KW-1185">Reference proteome</keyword>
<dbReference type="InterPro" id="IPR021660">
    <property type="entry name" value="DUF3253"/>
</dbReference>
<dbReference type="Gene3D" id="1.10.10.10">
    <property type="entry name" value="Winged helix-like DNA-binding domain superfamily/Winged helix DNA-binding domain"/>
    <property type="match status" value="1"/>
</dbReference>
<dbReference type="RefSeq" id="WP_245884213.1">
    <property type="nucleotide sequence ID" value="NZ_LT960614.1"/>
</dbReference>
<dbReference type="EMBL" id="LT960614">
    <property type="protein sequence ID" value="SON55334.1"/>
    <property type="molecule type" value="Genomic_DNA"/>
</dbReference>